<evidence type="ECO:0000256" key="6">
    <source>
        <dbReference type="ARBA" id="ARBA00023136"/>
    </source>
</evidence>
<dbReference type="Proteomes" id="UP000774750">
    <property type="component" value="Unassembled WGS sequence"/>
</dbReference>
<organism evidence="9 10">
    <name type="scientific">Merdimmobilis hominis</name>
    <dbReference type="NCBI Taxonomy" id="2897707"/>
    <lineage>
        <taxon>Bacteria</taxon>
        <taxon>Bacillati</taxon>
        <taxon>Bacillota</taxon>
        <taxon>Clostridia</taxon>
        <taxon>Eubacteriales</taxon>
        <taxon>Oscillospiraceae</taxon>
        <taxon>Merdimmobilis</taxon>
    </lineage>
</organism>
<name>A0A938X9G1_9FIRM</name>
<comment type="subcellular location">
    <subcellularLocation>
        <location evidence="1">Membrane</location>
        <topology evidence="1">Multi-pass membrane protein</topology>
    </subcellularLocation>
</comment>
<reference evidence="9" key="1">
    <citation type="submission" date="2020-08" db="EMBL/GenBank/DDBJ databases">
        <authorList>
            <person name="Cejkova D."/>
            <person name="Kubasova T."/>
            <person name="Jahodarova E."/>
            <person name="Rychlik I."/>
        </authorList>
    </citation>
    <scope>NUCLEOTIDE SEQUENCE</scope>
    <source>
        <strain evidence="9">An559</strain>
    </source>
</reference>
<dbReference type="PANTHER" id="PTHR48090">
    <property type="entry name" value="UNDECAPRENYL-PHOSPHATE 4-DEOXY-4-FORMAMIDO-L-ARABINOSE TRANSFERASE-RELATED"/>
    <property type="match status" value="1"/>
</dbReference>
<dbReference type="RefSeq" id="WP_204448324.1">
    <property type="nucleotide sequence ID" value="NZ_JACJKY010000034.1"/>
</dbReference>
<evidence type="ECO:0000256" key="5">
    <source>
        <dbReference type="ARBA" id="ARBA00022989"/>
    </source>
</evidence>
<dbReference type="Gene3D" id="3.90.550.10">
    <property type="entry name" value="Spore Coat Polysaccharide Biosynthesis Protein SpsA, Chain A"/>
    <property type="match status" value="1"/>
</dbReference>
<gene>
    <name evidence="9" type="ORF">H6A12_12425</name>
</gene>
<evidence type="ECO:0000313" key="9">
    <source>
        <dbReference type="EMBL" id="MBM6921944.1"/>
    </source>
</evidence>
<feature type="transmembrane region" description="Helical" evidence="7">
    <location>
        <begin position="240"/>
        <end position="262"/>
    </location>
</feature>
<evidence type="ECO:0000259" key="8">
    <source>
        <dbReference type="Pfam" id="PF00535"/>
    </source>
</evidence>
<keyword evidence="3" id="KW-0808">Transferase</keyword>
<dbReference type="SUPFAM" id="SSF53448">
    <property type="entry name" value="Nucleotide-diphospho-sugar transferases"/>
    <property type="match status" value="1"/>
</dbReference>
<sequence>MKNRLFTVIPCYNEEEVLSETARRLRKKYTALMQSGQIAKDSRIAFVNDGSSDRTWQIICDLHAQDPVFTGIDLSRNRGHQNALIAGLLTVKAHADMVISMDADLQDDIDAMDEMIEKYHEGCDIVYGVRNSRKKDSFFKRTTAEAFYRLMNRLGAKTVFNHADYRLMSRRALDGLAQFREVNLFLRGLVPMIGYRTDTVLYERHERFAGESKYPLKKMLSFAFEGITSLSTKPIRMISALGFLLFFISILMSIIFIVEFFLGQTVSGWASLIVSIWAIGGLLMLAIGVVGEYIGKIYMEVKDRPRFLIARFLEEEDEHEE</sequence>
<dbReference type="EMBL" id="JACJKY010000034">
    <property type="protein sequence ID" value="MBM6921944.1"/>
    <property type="molecule type" value="Genomic_DNA"/>
</dbReference>
<dbReference type="GO" id="GO:0005886">
    <property type="term" value="C:plasma membrane"/>
    <property type="evidence" value="ECO:0007669"/>
    <property type="project" value="TreeGrafter"/>
</dbReference>
<dbReference type="CDD" id="cd04187">
    <property type="entry name" value="DPM1_like_bac"/>
    <property type="match status" value="1"/>
</dbReference>
<dbReference type="PANTHER" id="PTHR48090:SF1">
    <property type="entry name" value="PROPHAGE BACTOPRENOL GLUCOSYL TRANSFERASE HOMOLOG"/>
    <property type="match status" value="1"/>
</dbReference>
<accession>A0A938X9G1</accession>
<feature type="domain" description="Glycosyltransferase 2-like" evidence="8">
    <location>
        <begin position="8"/>
        <end position="174"/>
    </location>
</feature>
<dbReference type="InterPro" id="IPR001173">
    <property type="entry name" value="Glyco_trans_2-like"/>
</dbReference>
<keyword evidence="6 7" id="KW-0472">Membrane</keyword>
<evidence type="ECO:0000256" key="2">
    <source>
        <dbReference type="ARBA" id="ARBA00022676"/>
    </source>
</evidence>
<dbReference type="InterPro" id="IPR050256">
    <property type="entry name" value="Glycosyltransferase_2"/>
</dbReference>
<evidence type="ECO:0000313" key="10">
    <source>
        <dbReference type="Proteomes" id="UP000774750"/>
    </source>
</evidence>
<keyword evidence="4 7" id="KW-0812">Transmembrane</keyword>
<comment type="caution">
    <text evidence="9">The sequence shown here is derived from an EMBL/GenBank/DDBJ whole genome shotgun (WGS) entry which is preliminary data.</text>
</comment>
<evidence type="ECO:0000256" key="7">
    <source>
        <dbReference type="SAM" id="Phobius"/>
    </source>
</evidence>
<evidence type="ECO:0000256" key="3">
    <source>
        <dbReference type="ARBA" id="ARBA00022679"/>
    </source>
</evidence>
<keyword evidence="5 7" id="KW-1133">Transmembrane helix</keyword>
<protein>
    <submittedName>
        <fullName evidence="9">Glycosyltransferase family 2 protein</fullName>
    </submittedName>
</protein>
<feature type="transmembrane region" description="Helical" evidence="7">
    <location>
        <begin position="268"/>
        <end position="294"/>
    </location>
</feature>
<keyword evidence="2" id="KW-0328">Glycosyltransferase</keyword>
<dbReference type="GO" id="GO:0016757">
    <property type="term" value="F:glycosyltransferase activity"/>
    <property type="evidence" value="ECO:0007669"/>
    <property type="project" value="UniProtKB-KW"/>
</dbReference>
<evidence type="ECO:0000256" key="4">
    <source>
        <dbReference type="ARBA" id="ARBA00022692"/>
    </source>
</evidence>
<dbReference type="AlphaFoldDB" id="A0A938X9G1"/>
<dbReference type="InterPro" id="IPR029044">
    <property type="entry name" value="Nucleotide-diphossugar_trans"/>
</dbReference>
<evidence type="ECO:0000256" key="1">
    <source>
        <dbReference type="ARBA" id="ARBA00004141"/>
    </source>
</evidence>
<dbReference type="Pfam" id="PF00535">
    <property type="entry name" value="Glycos_transf_2"/>
    <property type="match status" value="1"/>
</dbReference>
<keyword evidence="10" id="KW-1185">Reference proteome</keyword>
<proteinExistence type="predicted"/>
<reference evidence="9" key="2">
    <citation type="journal article" date="2021" name="Sci. Rep.">
        <title>The distribution of antibiotic resistance genes in chicken gut microbiota commensals.</title>
        <authorList>
            <person name="Juricova H."/>
            <person name="Matiasovicova J."/>
            <person name="Kubasova T."/>
            <person name="Cejkova D."/>
            <person name="Rychlik I."/>
        </authorList>
    </citation>
    <scope>NUCLEOTIDE SEQUENCE</scope>
    <source>
        <strain evidence="9">An559</strain>
    </source>
</reference>